<organism evidence="21 22">
    <name type="scientific">Marilutibacter alkalisoli</name>
    <dbReference type="NCBI Taxonomy" id="2591633"/>
    <lineage>
        <taxon>Bacteria</taxon>
        <taxon>Pseudomonadati</taxon>
        <taxon>Pseudomonadota</taxon>
        <taxon>Gammaproteobacteria</taxon>
        <taxon>Lysobacterales</taxon>
        <taxon>Lysobacteraceae</taxon>
        <taxon>Marilutibacter</taxon>
    </lineage>
</organism>
<dbReference type="Gene3D" id="3.40.50.20">
    <property type="match status" value="1"/>
</dbReference>
<dbReference type="SUPFAM" id="SSF51246">
    <property type="entry name" value="Rudiment single hybrid motif"/>
    <property type="match status" value="1"/>
</dbReference>
<dbReference type="InterPro" id="IPR000115">
    <property type="entry name" value="PRibGlycinamide_synth"/>
</dbReference>
<keyword evidence="8 18" id="KW-0547">Nucleotide-binding</keyword>
<evidence type="ECO:0000256" key="18">
    <source>
        <dbReference type="PROSITE-ProRule" id="PRU00409"/>
    </source>
</evidence>
<keyword evidence="22" id="KW-1185">Reference proteome</keyword>
<dbReference type="PANTHER" id="PTHR43472:SF1">
    <property type="entry name" value="PHOSPHORIBOSYLAMINE--GLYCINE LIGASE, CHLOROPLASTIC"/>
    <property type="match status" value="1"/>
</dbReference>
<evidence type="ECO:0000256" key="12">
    <source>
        <dbReference type="ARBA" id="ARBA00023211"/>
    </source>
</evidence>
<evidence type="ECO:0000256" key="6">
    <source>
        <dbReference type="ARBA" id="ARBA00022598"/>
    </source>
</evidence>
<dbReference type="HAMAP" id="MF_00138">
    <property type="entry name" value="GARS"/>
    <property type="match status" value="1"/>
</dbReference>
<dbReference type="Pfam" id="PF02843">
    <property type="entry name" value="GARS_C"/>
    <property type="match status" value="1"/>
</dbReference>
<dbReference type="SMART" id="SM01209">
    <property type="entry name" value="GARS_A"/>
    <property type="match status" value="1"/>
</dbReference>
<comment type="similarity">
    <text evidence="13 17">Belongs to the GARS family.</text>
</comment>
<keyword evidence="11" id="KW-0460">Magnesium</keyword>
<feature type="region of interest" description="Disordered" evidence="19">
    <location>
        <begin position="213"/>
        <end position="235"/>
    </location>
</feature>
<dbReference type="FunFam" id="3.30.470.20:FF:000031">
    <property type="entry name" value="Phosphoribosylamine--glycine ligase"/>
    <property type="match status" value="1"/>
</dbReference>
<dbReference type="InterPro" id="IPR020559">
    <property type="entry name" value="PRibGlycinamide_synth_CS"/>
</dbReference>
<evidence type="ECO:0000313" key="21">
    <source>
        <dbReference type="EMBL" id="QDH69059.1"/>
    </source>
</evidence>
<dbReference type="GO" id="GO:0005524">
    <property type="term" value="F:ATP binding"/>
    <property type="evidence" value="ECO:0007669"/>
    <property type="project" value="UniProtKB-UniRule"/>
</dbReference>
<protein>
    <recommendedName>
        <fullName evidence="5 17">Phosphoribosylamine--glycine ligase</fullName>
        <ecNumber evidence="4 17">6.3.4.13</ecNumber>
    </recommendedName>
    <alternativeName>
        <fullName evidence="16 17">GARS</fullName>
    </alternativeName>
    <alternativeName>
        <fullName evidence="14 17">Glycinamide ribonucleotide synthetase</fullName>
    </alternativeName>
    <alternativeName>
        <fullName evidence="15 17">Phosphoribosylglycinamide synthetase</fullName>
    </alternativeName>
</protein>
<dbReference type="Gene3D" id="3.30.1490.20">
    <property type="entry name" value="ATP-grasp fold, A domain"/>
    <property type="match status" value="1"/>
</dbReference>
<dbReference type="SUPFAM" id="SSF56059">
    <property type="entry name" value="Glutathione synthetase ATP-binding domain-like"/>
    <property type="match status" value="1"/>
</dbReference>
<dbReference type="GO" id="GO:0004637">
    <property type="term" value="F:phosphoribosylamine-glycine ligase activity"/>
    <property type="evidence" value="ECO:0007669"/>
    <property type="project" value="UniProtKB-UniRule"/>
</dbReference>
<sequence length="433" mass="45549">MKILVIGSGGREHALAWKLAQSPRVDEVIVAPGNAGTATEPKCRNAEVAATDLDGLLALAESEDIALTVVGPEVPLVAGVVDRFRAAGQRIFGPTAAAAQLEGSKAYAKDFLARHGIPTAHYAVFTQAEQALEYVREKGAPIVIKADGLAAGKGVIVAMSEAEAEAAITDMLSDYAFGQAGARVVIEEFLDGEEASFIAMVDGTTALPMATSQDHKRVGDGDTGPNTGGMGAYSPAPVVTPEIHNRIMREVIEPTVRGMAADGVPFTGFLYAGLMIDKSGAPKVIEFNVRFGDPETQPIMLRLKSDLVDLVEAAIDGQLEGREVEWDPRASLGVVMAAEGYPGKPRTGDTIGSWDAPDVDDAMVFHAGTRLEGDHVVTAGGRVLCVCALGDSVAEAQKNAYAEVAGISWHGEFHRHDIGWRAIAREKGKAMPA</sequence>
<keyword evidence="10 18" id="KW-0067">ATP-binding</keyword>
<comment type="cofactor">
    <cofactor evidence="2">
        <name>Mg(2+)</name>
        <dbReference type="ChEBI" id="CHEBI:18420"/>
    </cofactor>
</comment>
<dbReference type="SUPFAM" id="SSF52440">
    <property type="entry name" value="PreATP-grasp domain"/>
    <property type="match status" value="1"/>
</dbReference>
<dbReference type="InterPro" id="IPR011054">
    <property type="entry name" value="Rudment_hybrid_motif"/>
</dbReference>
<dbReference type="AlphaFoldDB" id="A0A514BPV0"/>
<evidence type="ECO:0000256" key="16">
    <source>
        <dbReference type="ARBA" id="ARBA00079592"/>
    </source>
</evidence>
<dbReference type="Pfam" id="PF01071">
    <property type="entry name" value="GARS_A"/>
    <property type="match status" value="1"/>
</dbReference>
<dbReference type="Proteomes" id="UP000317199">
    <property type="component" value="Chromosome"/>
</dbReference>
<evidence type="ECO:0000256" key="13">
    <source>
        <dbReference type="ARBA" id="ARBA00038345"/>
    </source>
</evidence>
<feature type="domain" description="ATP-grasp" evidence="20">
    <location>
        <begin position="109"/>
        <end position="316"/>
    </location>
</feature>
<dbReference type="PROSITE" id="PS50975">
    <property type="entry name" value="ATP_GRASP"/>
    <property type="match status" value="1"/>
</dbReference>
<evidence type="ECO:0000256" key="15">
    <source>
        <dbReference type="ARBA" id="ARBA00042864"/>
    </source>
</evidence>
<dbReference type="FunFam" id="3.30.1490.20:FF:000006">
    <property type="entry name" value="phosphoribosylamine--glycine ligase, chloroplastic-like"/>
    <property type="match status" value="1"/>
</dbReference>
<dbReference type="FunFam" id="3.40.50.20:FF:000006">
    <property type="entry name" value="Phosphoribosylamine--glycine ligase, chloroplastic"/>
    <property type="match status" value="1"/>
</dbReference>
<evidence type="ECO:0000256" key="1">
    <source>
        <dbReference type="ARBA" id="ARBA00001936"/>
    </source>
</evidence>
<evidence type="ECO:0000313" key="22">
    <source>
        <dbReference type="Proteomes" id="UP000317199"/>
    </source>
</evidence>
<proteinExistence type="inferred from homology"/>
<gene>
    <name evidence="17 21" type="primary">purD</name>
    <name evidence="21" type="ORF">FKV23_02290</name>
</gene>
<evidence type="ECO:0000256" key="19">
    <source>
        <dbReference type="SAM" id="MobiDB-lite"/>
    </source>
</evidence>
<dbReference type="KEGG" id="lyj:FKV23_02290"/>
<evidence type="ECO:0000256" key="17">
    <source>
        <dbReference type="HAMAP-Rule" id="MF_00138"/>
    </source>
</evidence>
<reference evidence="21 22" key="1">
    <citation type="submission" date="2019-06" db="EMBL/GenBank/DDBJ databases">
        <title>Lysobacter alkalisoli sp. nov. isolated from saline-alkali soil.</title>
        <authorList>
            <person name="Sun J.-Q."/>
            <person name="Xu L."/>
        </authorList>
    </citation>
    <scope>NUCLEOTIDE SEQUENCE [LARGE SCALE GENOMIC DNA]</scope>
    <source>
        <strain evidence="21 22">SJ-36</strain>
    </source>
</reference>
<dbReference type="GO" id="GO:0046872">
    <property type="term" value="F:metal ion binding"/>
    <property type="evidence" value="ECO:0007669"/>
    <property type="project" value="UniProtKB-KW"/>
</dbReference>
<dbReference type="NCBIfam" id="TIGR00877">
    <property type="entry name" value="purD"/>
    <property type="match status" value="1"/>
</dbReference>
<dbReference type="InterPro" id="IPR016185">
    <property type="entry name" value="PreATP-grasp_dom_sf"/>
</dbReference>
<evidence type="ECO:0000256" key="9">
    <source>
        <dbReference type="ARBA" id="ARBA00022755"/>
    </source>
</evidence>
<evidence type="ECO:0000256" key="5">
    <source>
        <dbReference type="ARBA" id="ARBA00020605"/>
    </source>
</evidence>
<dbReference type="InterPro" id="IPR020562">
    <property type="entry name" value="PRibGlycinamide_synth_N"/>
</dbReference>
<dbReference type="FunFam" id="3.90.600.10:FF:000001">
    <property type="entry name" value="Trifunctional purine biosynthetic protein adenosine-3"/>
    <property type="match status" value="1"/>
</dbReference>
<evidence type="ECO:0000256" key="2">
    <source>
        <dbReference type="ARBA" id="ARBA00001946"/>
    </source>
</evidence>
<dbReference type="InterPro" id="IPR013815">
    <property type="entry name" value="ATP_grasp_subdomain_1"/>
</dbReference>
<comment type="pathway">
    <text evidence="3 17">Purine metabolism; IMP biosynthesis via de novo pathway; N(1)-(5-phospho-D-ribosyl)glycinamide from 5-phospho-alpha-D-ribose 1-diphosphate: step 2/2.</text>
</comment>
<dbReference type="PROSITE" id="PS00184">
    <property type="entry name" value="GARS"/>
    <property type="match status" value="1"/>
</dbReference>
<dbReference type="Pfam" id="PF02844">
    <property type="entry name" value="GARS_N"/>
    <property type="match status" value="1"/>
</dbReference>
<dbReference type="InterPro" id="IPR020561">
    <property type="entry name" value="PRibGlycinamid_synth_ATP-grasp"/>
</dbReference>
<dbReference type="EC" id="6.3.4.13" evidence="4 17"/>
<comment type="catalytic activity">
    <reaction evidence="17">
        <text>5-phospho-beta-D-ribosylamine + glycine + ATP = N(1)-(5-phospho-beta-D-ribosyl)glycinamide + ADP + phosphate + H(+)</text>
        <dbReference type="Rhea" id="RHEA:17453"/>
        <dbReference type="ChEBI" id="CHEBI:15378"/>
        <dbReference type="ChEBI" id="CHEBI:30616"/>
        <dbReference type="ChEBI" id="CHEBI:43474"/>
        <dbReference type="ChEBI" id="CHEBI:57305"/>
        <dbReference type="ChEBI" id="CHEBI:58681"/>
        <dbReference type="ChEBI" id="CHEBI:143788"/>
        <dbReference type="ChEBI" id="CHEBI:456216"/>
        <dbReference type="EC" id="6.3.4.13"/>
    </reaction>
</comment>
<name>A0A514BPV0_9GAMM</name>
<dbReference type="InterPro" id="IPR037123">
    <property type="entry name" value="PRibGlycinamide_synth_C_sf"/>
</dbReference>
<dbReference type="SMART" id="SM01210">
    <property type="entry name" value="GARS_C"/>
    <property type="match status" value="1"/>
</dbReference>
<evidence type="ECO:0000259" key="20">
    <source>
        <dbReference type="PROSITE" id="PS50975"/>
    </source>
</evidence>
<dbReference type="OrthoDB" id="9807240at2"/>
<dbReference type="RefSeq" id="WP_141622401.1">
    <property type="nucleotide sequence ID" value="NZ_CP041242.1"/>
</dbReference>
<evidence type="ECO:0000256" key="3">
    <source>
        <dbReference type="ARBA" id="ARBA00005174"/>
    </source>
</evidence>
<keyword evidence="7" id="KW-0479">Metal-binding</keyword>
<keyword evidence="12" id="KW-0464">Manganese</keyword>
<evidence type="ECO:0000256" key="7">
    <source>
        <dbReference type="ARBA" id="ARBA00022723"/>
    </source>
</evidence>
<evidence type="ECO:0000256" key="4">
    <source>
        <dbReference type="ARBA" id="ARBA00013255"/>
    </source>
</evidence>
<dbReference type="GO" id="GO:0006189">
    <property type="term" value="P:'de novo' IMP biosynthetic process"/>
    <property type="evidence" value="ECO:0007669"/>
    <property type="project" value="UniProtKB-UniRule"/>
</dbReference>
<evidence type="ECO:0000256" key="11">
    <source>
        <dbReference type="ARBA" id="ARBA00022842"/>
    </source>
</evidence>
<accession>A0A514BPV0</accession>
<keyword evidence="9 17" id="KW-0658">Purine biosynthesis</keyword>
<evidence type="ECO:0000256" key="10">
    <source>
        <dbReference type="ARBA" id="ARBA00022840"/>
    </source>
</evidence>
<dbReference type="GO" id="GO:0009113">
    <property type="term" value="P:purine nucleobase biosynthetic process"/>
    <property type="evidence" value="ECO:0007669"/>
    <property type="project" value="InterPro"/>
</dbReference>
<evidence type="ECO:0000256" key="14">
    <source>
        <dbReference type="ARBA" id="ARBA00042242"/>
    </source>
</evidence>
<comment type="cofactor">
    <cofactor evidence="1">
        <name>Mn(2+)</name>
        <dbReference type="ChEBI" id="CHEBI:29035"/>
    </cofactor>
</comment>
<dbReference type="Gene3D" id="3.30.470.20">
    <property type="entry name" value="ATP-grasp fold, B domain"/>
    <property type="match status" value="1"/>
</dbReference>
<keyword evidence="6 17" id="KW-0436">Ligase</keyword>
<dbReference type="UniPathway" id="UPA00074">
    <property type="reaction ID" value="UER00125"/>
</dbReference>
<dbReference type="PANTHER" id="PTHR43472">
    <property type="entry name" value="PHOSPHORIBOSYLAMINE--GLYCINE LIGASE"/>
    <property type="match status" value="1"/>
</dbReference>
<evidence type="ECO:0000256" key="8">
    <source>
        <dbReference type="ARBA" id="ARBA00022741"/>
    </source>
</evidence>
<dbReference type="EMBL" id="CP041242">
    <property type="protein sequence ID" value="QDH69059.1"/>
    <property type="molecule type" value="Genomic_DNA"/>
</dbReference>
<dbReference type="InterPro" id="IPR020560">
    <property type="entry name" value="PRibGlycinamide_synth_C-dom"/>
</dbReference>
<dbReference type="InterPro" id="IPR011761">
    <property type="entry name" value="ATP-grasp"/>
</dbReference>
<dbReference type="Gene3D" id="3.90.600.10">
    <property type="entry name" value="Phosphoribosylglycinamide synthetase, C-terminal domain"/>
    <property type="match status" value="1"/>
</dbReference>